<dbReference type="KEGG" id="mtr:25483667"/>
<dbReference type="NCBIfam" id="TIGR01640">
    <property type="entry name" value="F_box_assoc_1"/>
    <property type="match status" value="1"/>
</dbReference>
<evidence type="ECO:0000313" key="3">
    <source>
        <dbReference type="EMBL" id="RHN79395.1"/>
    </source>
</evidence>
<name>A0A072VIP5_MEDTR</name>
<dbReference type="HOGENOM" id="CLU_027176_1_4_1"/>
<dbReference type="SMART" id="SM00256">
    <property type="entry name" value="FBOX"/>
    <property type="match status" value="1"/>
</dbReference>
<dbReference type="EMBL" id="CM001217">
    <property type="protein sequence ID" value="KEH41859.1"/>
    <property type="molecule type" value="Genomic_DNA"/>
</dbReference>
<proteinExistence type="predicted"/>
<dbReference type="EMBL" id="PSQE01000001">
    <property type="protein sequence ID" value="RHN79395.1"/>
    <property type="molecule type" value="Genomic_DNA"/>
</dbReference>
<dbReference type="InterPro" id="IPR001810">
    <property type="entry name" value="F-box_dom"/>
</dbReference>
<reference evidence="2 5" key="2">
    <citation type="journal article" date="2014" name="BMC Genomics">
        <title>An improved genome release (version Mt4.0) for the model legume Medicago truncatula.</title>
        <authorList>
            <person name="Tang H."/>
            <person name="Krishnakumar V."/>
            <person name="Bidwell S."/>
            <person name="Rosen B."/>
            <person name="Chan A."/>
            <person name="Zhou S."/>
            <person name="Gentzbittel L."/>
            <person name="Childs K.L."/>
            <person name="Yandell M."/>
            <person name="Gundlach H."/>
            <person name="Mayer K.F."/>
            <person name="Schwartz D.C."/>
            <person name="Town C.D."/>
        </authorList>
    </citation>
    <scope>GENOME REANNOTATION</scope>
    <source>
        <strain evidence="2">A17</strain>
        <strain evidence="4 5">cv. Jemalong A17</strain>
    </source>
</reference>
<dbReference type="Gramene" id="rna3181">
    <property type="protein sequence ID" value="RHN79395.1"/>
    <property type="gene ID" value="gene3181"/>
</dbReference>
<dbReference type="InterPro" id="IPR050796">
    <property type="entry name" value="SCF_F-box_component"/>
</dbReference>
<dbReference type="AlphaFoldDB" id="A0A072VIP5"/>
<evidence type="ECO:0000313" key="5">
    <source>
        <dbReference type="Proteomes" id="UP000002051"/>
    </source>
</evidence>
<sequence>MTHILFDLVTEILCRLPAKFLVQFGCVCKSWNSLISKDLEFAKKYLRMSTTKRKHLVTCTWIRSKDEFSMMSYPLDSLQLHSIFTSEPTLLEYYSPIPPDSYKTVVASCDGLLCMSINNRHAVLYNPSIRKLKKLPSLDIPPHIFGYTTFAFGYDPFIDNYKVVSAFSHYCESDGTWVFKTHVNVYTLGIPSWRRIQDFPSMTPNGKSGIIVSGTVNWFASSNVPGNLSRAIVSLDLGKECYQEISEPNYDGMPVYFTLGMIRDCLCICSHSNSFNDVWLMKEYGSKESWIKLIHLPYFGDHGYYVYRPKIVCISEDDNHVLLFQDDVPKWNWVVYDSKNDTIIRLKTQNDLCRVESKVYVESLISP</sequence>
<dbReference type="CDD" id="cd22157">
    <property type="entry name" value="F-box_AtFBW1-like"/>
    <property type="match status" value="1"/>
</dbReference>
<dbReference type="Pfam" id="PF00646">
    <property type="entry name" value="F-box"/>
    <property type="match status" value="1"/>
</dbReference>
<dbReference type="InterPro" id="IPR017451">
    <property type="entry name" value="F-box-assoc_interact_dom"/>
</dbReference>
<accession>A0A072VIP5</accession>
<reference evidence="2 5" key="1">
    <citation type="journal article" date="2011" name="Nature">
        <title>The Medicago genome provides insight into the evolution of rhizobial symbioses.</title>
        <authorList>
            <person name="Young N.D."/>
            <person name="Debelle F."/>
            <person name="Oldroyd G.E."/>
            <person name="Geurts R."/>
            <person name="Cannon S.B."/>
            <person name="Udvardi M.K."/>
            <person name="Benedito V.A."/>
            <person name="Mayer K.F."/>
            <person name="Gouzy J."/>
            <person name="Schoof H."/>
            <person name="Van de Peer Y."/>
            <person name="Proost S."/>
            <person name="Cook D.R."/>
            <person name="Meyers B.C."/>
            <person name="Spannagl M."/>
            <person name="Cheung F."/>
            <person name="De Mita S."/>
            <person name="Krishnakumar V."/>
            <person name="Gundlach H."/>
            <person name="Zhou S."/>
            <person name="Mudge J."/>
            <person name="Bharti A.K."/>
            <person name="Murray J.D."/>
            <person name="Naoumkina M.A."/>
            <person name="Rosen B."/>
            <person name="Silverstein K.A."/>
            <person name="Tang H."/>
            <person name="Rombauts S."/>
            <person name="Zhao P.X."/>
            <person name="Zhou P."/>
            <person name="Barbe V."/>
            <person name="Bardou P."/>
            <person name="Bechner M."/>
            <person name="Bellec A."/>
            <person name="Berger A."/>
            <person name="Berges H."/>
            <person name="Bidwell S."/>
            <person name="Bisseling T."/>
            <person name="Choisne N."/>
            <person name="Couloux A."/>
            <person name="Denny R."/>
            <person name="Deshpande S."/>
            <person name="Dai X."/>
            <person name="Doyle J.J."/>
            <person name="Dudez A.M."/>
            <person name="Farmer A.D."/>
            <person name="Fouteau S."/>
            <person name="Franken C."/>
            <person name="Gibelin C."/>
            <person name="Gish J."/>
            <person name="Goldstein S."/>
            <person name="Gonzalez A.J."/>
            <person name="Green P.J."/>
            <person name="Hallab A."/>
            <person name="Hartog M."/>
            <person name="Hua A."/>
            <person name="Humphray S.J."/>
            <person name="Jeong D.H."/>
            <person name="Jing Y."/>
            <person name="Jocker A."/>
            <person name="Kenton S.M."/>
            <person name="Kim D.J."/>
            <person name="Klee K."/>
            <person name="Lai H."/>
            <person name="Lang C."/>
            <person name="Lin S."/>
            <person name="Macmil S.L."/>
            <person name="Magdelenat G."/>
            <person name="Matthews L."/>
            <person name="McCorrison J."/>
            <person name="Monaghan E.L."/>
            <person name="Mun J.H."/>
            <person name="Najar F.Z."/>
            <person name="Nicholson C."/>
            <person name="Noirot C."/>
            <person name="O'Bleness M."/>
            <person name="Paule C.R."/>
            <person name="Poulain J."/>
            <person name="Prion F."/>
            <person name="Qin B."/>
            <person name="Qu C."/>
            <person name="Retzel E.F."/>
            <person name="Riddle C."/>
            <person name="Sallet E."/>
            <person name="Samain S."/>
            <person name="Samson N."/>
            <person name="Sanders I."/>
            <person name="Saurat O."/>
            <person name="Scarpelli C."/>
            <person name="Schiex T."/>
            <person name="Segurens B."/>
            <person name="Severin A.J."/>
            <person name="Sherrier D.J."/>
            <person name="Shi R."/>
            <person name="Sims S."/>
            <person name="Singer S.R."/>
            <person name="Sinharoy S."/>
            <person name="Sterck L."/>
            <person name="Viollet A."/>
            <person name="Wang B.B."/>
            <person name="Wang K."/>
            <person name="Wang M."/>
            <person name="Wang X."/>
            <person name="Warfsmann J."/>
            <person name="Weissenbach J."/>
            <person name="White D.D."/>
            <person name="White J.D."/>
            <person name="Wiley G.B."/>
            <person name="Wincker P."/>
            <person name="Xing Y."/>
            <person name="Yang L."/>
            <person name="Yao Z."/>
            <person name="Ying F."/>
            <person name="Zhai J."/>
            <person name="Zhou L."/>
            <person name="Zuber A."/>
            <person name="Denarie J."/>
            <person name="Dixon R.A."/>
            <person name="May G.D."/>
            <person name="Schwartz D.C."/>
            <person name="Rogers J."/>
            <person name="Quetier F."/>
            <person name="Town C.D."/>
            <person name="Roe B.A."/>
        </authorList>
    </citation>
    <scope>NUCLEOTIDE SEQUENCE [LARGE SCALE GENOMIC DNA]</scope>
    <source>
        <strain evidence="2">A17</strain>
        <strain evidence="4 5">cv. Jemalong A17</strain>
    </source>
</reference>
<feature type="domain" description="F-box" evidence="1">
    <location>
        <begin position="4"/>
        <end position="44"/>
    </location>
</feature>
<dbReference type="PANTHER" id="PTHR31672">
    <property type="entry name" value="BNACNNG10540D PROTEIN"/>
    <property type="match status" value="1"/>
</dbReference>
<evidence type="ECO:0000313" key="6">
    <source>
        <dbReference type="Proteomes" id="UP000265566"/>
    </source>
</evidence>
<reference evidence="3" key="5">
    <citation type="journal article" date="2018" name="Nat. Plants">
        <title>Whole-genome landscape of Medicago truncatula symbiotic genes.</title>
        <authorList>
            <person name="Pecrix Y."/>
            <person name="Gamas P."/>
            <person name="Carrere S."/>
        </authorList>
    </citation>
    <scope>NUCLEOTIDE SEQUENCE</scope>
    <source>
        <tissue evidence="3">Leaves</tissue>
    </source>
</reference>
<organism evidence="2 5">
    <name type="scientific">Medicago truncatula</name>
    <name type="common">Barrel medic</name>
    <name type="synonym">Medicago tribuloides</name>
    <dbReference type="NCBI Taxonomy" id="3880"/>
    <lineage>
        <taxon>Eukaryota</taxon>
        <taxon>Viridiplantae</taxon>
        <taxon>Streptophyta</taxon>
        <taxon>Embryophyta</taxon>
        <taxon>Tracheophyta</taxon>
        <taxon>Spermatophyta</taxon>
        <taxon>Magnoliopsida</taxon>
        <taxon>eudicotyledons</taxon>
        <taxon>Gunneridae</taxon>
        <taxon>Pentapetalae</taxon>
        <taxon>rosids</taxon>
        <taxon>fabids</taxon>
        <taxon>Fabales</taxon>
        <taxon>Fabaceae</taxon>
        <taxon>Papilionoideae</taxon>
        <taxon>50 kb inversion clade</taxon>
        <taxon>NPAAA clade</taxon>
        <taxon>Hologalegina</taxon>
        <taxon>IRL clade</taxon>
        <taxon>Trifolieae</taxon>
        <taxon>Medicago</taxon>
    </lineage>
</organism>
<evidence type="ECO:0000313" key="4">
    <source>
        <dbReference type="EnsemblPlants" id="KEH41859"/>
    </source>
</evidence>
<reference evidence="6" key="4">
    <citation type="journal article" date="2018" name="Nat. Plants">
        <title>Whole-genome landscape of Medicago truncatula symbiotic genes.</title>
        <authorList>
            <person name="Pecrix Y."/>
            <person name="Staton S.E."/>
            <person name="Sallet E."/>
            <person name="Lelandais-Briere C."/>
            <person name="Moreau S."/>
            <person name="Carrere S."/>
            <person name="Blein T."/>
            <person name="Jardinaud M.F."/>
            <person name="Latrasse D."/>
            <person name="Zouine M."/>
            <person name="Zahm M."/>
            <person name="Kreplak J."/>
            <person name="Mayjonade B."/>
            <person name="Satge C."/>
            <person name="Perez M."/>
            <person name="Cauet S."/>
            <person name="Marande W."/>
            <person name="Chantry-Darmon C."/>
            <person name="Lopez-Roques C."/>
            <person name="Bouchez O."/>
            <person name="Berard A."/>
            <person name="Debelle F."/>
            <person name="Munos S."/>
            <person name="Bendahmane A."/>
            <person name="Berges H."/>
            <person name="Niebel A."/>
            <person name="Buitink J."/>
            <person name="Frugier F."/>
            <person name="Benhamed M."/>
            <person name="Crespi M."/>
            <person name="Gouzy J."/>
            <person name="Gamas P."/>
        </authorList>
    </citation>
    <scope>NUCLEOTIDE SEQUENCE [LARGE SCALE GENOMIC DNA]</scope>
    <source>
        <strain evidence="6">cv. Jemalong A17</strain>
    </source>
</reference>
<dbReference type="EnsemblPlants" id="KEH41859">
    <property type="protein sequence ID" value="KEH41859"/>
    <property type="gene ID" value="MTR_1g055375"/>
</dbReference>
<evidence type="ECO:0000259" key="1">
    <source>
        <dbReference type="SMART" id="SM00256"/>
    </source>
</evidence>
<dbReference type="Proteomes" id="UP000265566">
    <property type="component" value="Chromosome 1"/>
</dbReference>
<evidence type="ECO:0000313" key="2">
    <source>
        <dbReference type="EMBL" id="KEH41859.1"/>
    </source>
</evidence>
<dbReference type="OrthoDB" id="1376464at2759"/>
<protein>
    <submittedName>
        <fullName evidence="2">F-box protein interaction domain protein</fullName>
    </submittedName>
    <submittedName>
        <fullName evidence="3">Putative F-box domain, leucine-rich repeat domain, L domain-containing protein</fullName>
    </submittedName>
</protein>
<dbReference type="InterPro" id="IPR006527">
    <property type="entry name" value="F-box-assoc_dom_typ1"/>
</dbReference>
<dbReference type="SUPFAM" id="SSF81383">
    <property type="entry name" value="F-box domain"/>
    <property type="match status" value="1"/>
</dbReference>
<reference evidence="4" key="3">
    <citation type="submission" date="2015-04" db="UniProtKB">
        <authorList>
            <consortium name="EnsemblPlants"/>
        </authorList>
    </citation>
    <scope>IDENTIFICATION</scope>
    <source>
        <strain evidence="4">cv. Jemalong A17</strain>
    </source>
</reference>
<dbReference type="InterPro" id="IPR036047">
    <property type="entry name" value="F-box-like_dom_sf"/>
</dbReference>
<gene>
    <name evidence="4" type="primary">25483667</name>
    <name evidence="2" type="ordered locus">MTR_1g055375</name>
    <name evidence="3" type="ORF">MtrunA17_Chr1g0176891</name>
</gene>
<keyword evidence="5" id="KW-1185">Reference proteome</keyword>
<dbReference type="Gene3D" id="1.20.1280.50">
    <property type="match status" value="1"/>
</dbReference>
<dbReference type="STRING" id="3880.A0A072VIP5"/>
<dbReference type="PANTHER" id="PTHR31672:SF13">
    <property type="entry name" value="F-BOX PROTEIN CPR30-LIKE"/>
    <property type="match status" value="1"/>
</dbReference>
<dbReference type="Pfam" id="PF07734">
    <property type="entry name" value="FBA_1"/>
    <property type="match status" value="1"/>
</dbReference>
<dbReference type="Proteomes" id="UP000002051">
    <property type="component" value="Unassembled WGS sequence"/>
</dbReference>